<dbReference type="PANTHER" id="PTHR42891:SF1">
    <property type="entry name" value="D-GLYCERO-BETA-D-MANNO-HEPTOSE-1,7-BISPHOSPHATE 7-PHOSPHATASE"/>
    <property type="match status" value="1"/>
</dbReference>
<dbReference type="NCBIfam" id="TIGR01662">
    <property type="entry name" value="HAD-SF-IIIA"/>
    <property type="match status" value="1"/>
</dbReference>
<keyword evidence="3 11" id="KW-0479">Metal-binding</keyword>
<dbReference type="GO" id="GO:0005737">
    <property type="term" value="C:cytoplasm"/>
    <property type="evidence" value="ECO:0007669"/>
    <property type="project" value="UniProtKB-SubCell"/>
</dbReference>
<evidence type="ECO:0000256" key="8">
    <source>
        <dbReference type="PIRSR" id="PIRSR004682-1"/>
    </source>
</evidence>
<evidence type="ECO:0000256" key="4">
    <source>
        <dbReference type="ARBA" id="ARBA00022801"/>
    </source>
</evidence>
<evidence type="ECO:0000256" key="3">
    <source>
        <dbReference type="ARBA" id="ARBA00022723"/>
    </source>
</evidence>
<feature type="binding site" evidence="11">
    <location>
        <position position="141"/>
    </location>
    <ligand>
        <name>Mg(2+)</name>
        <dbReference type="ChEBI" id="CHEBI:18420"/>
    </ligand>
</feature>
<protein>
    <recommendedName>
        <fullName evidence="6 7">D,D-heptose 1,7-bisphosphate phosphatase</fullName>
        <ecNumber evidence="7">3.1.3.-</ecNumber>
    </recommendedName>
</protein>
<feature type="binding site" evidence="9">
    <location>
        <begin position="53"/>
        <end position="56"/>
    </location>
    <ligand>
        <name>substrate</name>
    </ligand>
</feature>
<evidence type="ECO:0000313" key="12">
    <source>
        <dbReference type="EMBL" id="PWW82969.1"/>
    </source>
</evidence>
<dbReference type="OrthoDB" id="9803871at2"/>
<feature type="site" description="Contributes to substrate recognition" evidence="10">
    <location>
        <position position="110"/>
    </location>
</feature>
<keyword evidence="5 7" id="KW-0119">Carbohydrate metabolism</keyword>
<dbReference type="Gene3D" id="3.40.50.1000">
    <property type="entry name" value="HAD superfamily/HAD-like"/>
    <property type="match status" value="1"/>
</dbReference>
<comment type="caution">
    <text evidence="12">The sequence shown here is derived from an EMBL/GenBank/DDBJ whole genome shotgun (WGS) entry which is preliminary data.</text>
</comment>
<evidence type="ECO:0000256" key="7">
    <source>
        <dbReference type="PIRNR" id="PIRNR004682"/>
    </source>
</evidence>
<evidence type="ECO:0000313" key="13">
    <source>
        <dbReference type="Proteomes" id="UP000246278"/>
    </source>
</evidence>
<dbReference type="PIRSF" id="PIRSF004682">
    <property type="entry name" value="GmhB"/>
    <property type="match status" value="1"/>
</dbReference>
<dbReference type="GO" id="GO:0005975">
    <property type="term" value="P:carbohydrate metabolic process"/>
    <property type="evidence" value="ECO:0007669"/>
    <property type="project" value="InterPro"/>
</dbReference>
<evidence type="ECO:0000256" key="10">
    <source>
        <dbReference type="PIRSR" id="PIRSR004682-3"/>
    </source>
</evidence>
<dbReference type="PANTHER" id="PTHR42891">
    <property type="entry name" value="D-GLYCERO-BETA-D-MANNO-HEPTOSE-1,7-BISPHOSPHATE 7-PHOSPHATASE"/>
    <property type="match status" value="1"/>
</dbReference>
<feature type="binding site" evidence="11">
    <location>
        <position position="92"/>
    </location>
    <ligand>
        <name>Zn(2+)</name>
        <dbReference type="ChEBI" id="CHEBI:29105"/>
    </ligand>
</feature>
<feature type="binding site" evidence="11">
    <location>
        <position position="109"/>
    </location>
    <ligand>
        <name>Zn(2+)</name>
        <dbReference type="ChEBI" id="CHEBI:29105"/>
    </ligand>
</feature>
<dbReference type="EC" id="3.1.3.-" evidence="7"/>
<dbReference type="SUPFAM" id="SSF56784">
    <property type="entry name" value="HAD-like"/>
    <property type="match status" value="1"/>
</dbReference>
<dbReference type="InterPro" id="IPR006549">
    <property type="entry name" value="HAD-SF_hydro_IIIA"/>
</dbReference>
<keyword evidence="13" id="KW-1185">Reference proteome</keyword>
<keyword evidence="4 7" id="KW-0378">Hydrolase</keyword>
<comment type="cofactor">
    <cofactor evidence="11">
        <name>Zn(2+)</name>
        <dbReference type="ChEBI" id="CHEBI:29105"/>
    </cofactor>
</comment>
<evidence type="ECO:0000256" key="2">
    <source>
        <dbReference type="ARBA" id="ARBA00022490"/>
    </source>
</evidence>
<feature type="binding site" evidence="11">
    <location>
        <position position="142"/>
    </location>
    <ligand>
        <name>Mg(2+)</name>
        <dbReference type="ChEBI" id="CHEBI:18420"/>
    </ligand>
</feature>
<evidence type="ECO:0000256" key="5">
    <source>
        <dbReference type="ARBA" id="ARBA00023277"/>
    </source>
</evidence>
<evidence type="ECO:0000256" key="9">
    <source>
        <dbReference type="PIRSR" id="PIRSR004682-2"/>
    </source>
</evidence>
<dbReference type="RefSeq" id="WP_110022488.1">
    <property type="nucleotide sequence ID" value="NZ_PDNZ01000002.1"/>
</dbReference>
<gene>
    <name evidence="12" type="ORF">CR164_03240</name>
</gene>
<keyword evidence="2 7" id="KW-0963">Cytoplasm</keyword>
<feature type="binding site" evidence="9">
    <location>
        <position position="142"/>
    </location>
    <ligand>
        <name>substrate</name>
    </ligand>
</feature>
<reference evidence="13" key="1">
    <citation type="submission" date="2017-10" db="EMBL/GenBank/DDBJ databases">
        <authorList>
            <person name="Gaisin V.A."/>
            <person name="Rysina M.S."/>
            <person name="Grouzdev D.S."/>
        </authorList>
    </citation>
    <scope>NUCLEOTIDE SEQUENCE [LARGE SCALE GENOMIC DNA]</scope>
    <source>
        <strain evidence="13">V1</strain>
    </source>
</reference>
<feature type="site" description="Stabilizes the phosphoryl group" evidence="10">
    <location>
        <position position="53"/>
    </location>
</feature>
<dbReference type="AlphaFoldDB" id="A0A317T895"/>
<keyword evidence="11" id="KW-0862">Zinc</keyword>
<evidence type="ECO:0000256" key="1">
    <source>
        <dbReference type="ARBA" id="ARBA00004496"/>
    </source>
</evidence>
<dbReference type="Proteomes" id="UP000246278">
    <property type="component" value="Unassembled WGS sequence"/>
</dbReference>
<accession>A0A317T895</accession>
<dbReference type="InterPro" id="IPR004446">
    <property type="entry name" value="Heptose_bisP_phosphatase"/>
</dbReference>
<dbReference type="InterPro" id="IPR036412">
    <property type="entry name" value="HAD-like_sf"/>
</dbReference>
<comment type="similarity">
    <text evidence="7">Belongs to the gmhB family.</text>
</comment>
<dbReference type="GO" id="GO:0016791">
    <property type="term" value="F:phosphatase activity"/>
    <property type="evidence" value="ECO:0007669"/>
    <property type="project" value="InterPro"/>
</dbReference>
<organism evidence="12 13">
    <name type="scientific">Prosthecochloris marina</name>
    <dbReference type="NCBI Taxonomy" id="2017681"/>
    <lineage>
        <taxon>Bacteria</taxon>
        <taxon>Pseudomonadati</taxon>
        <taxon>Chlorobiota</taxon>
        <taxon>Chlorobiia</taxon>
        <taxon>Chlorobiales</taxon>
        <taxon>Chlorobiaceae</taxon>
        <taxon>Prosthecochloris</taxon>
    </lineage>
</organism>
<dbReference type="InterPro" id="IPR006543">
    <property type="entry name" value="Histidinol-phos"/>
</dbReference>
<dbReference type="GO" id="GO:0046872">
    <property type="term" value="F:metal ion binding"/>
    <property type="evidence" value="ECO:0007669"/>
    <property type="project" value="UniProtKB-KW"/>
</dbReference>
<dbReference type="Pfam" id="PF13242">
    <property type="entry name" value="Hydrolase_like"/>
    <property type="match status" value="1"/>
</dbReference>
<feature type="binding site" evidence="11">
    <location>
        <position position="10"/>
    </location>
    <ligand>
        <name>Mg(2+)</name>
        <dbReference type="ChEBI" id="CHEBI:18420"/>
    </ligand>
</feature>
<feature type="binding site" evidence="9">
    <location>
        <begin position="18"/>
        <end position="22"/>
    </location>
    <ligand>
        <name>substrate</name>
    </ligand>
</feature>
<dbReference type="CDD" id="cd07503">
    <property type="entry name" value="HAD_HisB-N"/>
    <property type="match status" value="1"/>
</dbReference>
<comment type="subcellular location">
    <subcellularLocation>
        <location evidence="1 7">Cytoplasm</location>
    </subcellularLocation>
</comment>
<feature type="active site" description="Proton donor" evidence="8">
    <location>
        <position position="12"/>
    </location>
</feature>
<proteinExistence type="inferred from homology"/>
<dbReference type="InterPro" id="IPR023214">
    <property type="entry name" value="HAD_sf"/>
</dbReference>
<evidence type="ECO:0000256" key="6">
    <source>
        <dbReference type="ARBA" id="ARBA00031828"/>
    </source>
</evidence>
<dbReference type="NCBIfam" id="TIGR01656">
    <property type="entry name" value="Histidinol-ppas"/>
    <property type="match status" value="1"/>
</dbReference>
<dbReference type="EMBL" id="PDNZ01000002">
    <property type="protein sequence ID" value="PWW82969.1"/>
    <property type="molecule type" value="Genomic_DNA"/>
</dbReference>
<feature type="binding site" evidence="11">
    <location>
        <position position="12"/>
    </location>
    <ligand>
        <name>Mg(2+)</name>
        <dbReference type="ChEBI" id="CHEBI:18420"/>
    </ligand>
</feature>
<comment type="cofactor">
    <cofactor evidence="11">
        <name>Mg(2+)</name>
        <dbReference type="ChEBI" id="CHEBI:18420"/>
    </cofactor>
</comment>
<keyword evidence="11" id="KW-0460">Magnesium</keyword>
<feature type="active site" description="Nucleophile" evidence="8">
    <location>
        <position position="10"/>
    </location>
</feature>
<sequence>MRKVKVLFLDRDGTINRDIGTYVTTREQFQLIEGTEAAIALARQAGYQIVIVTNQAGIAKGIVTSEQVEDIHRYLNELLAVSGAAFDRSYYCPTHPDYPNPEYDRFAWCRKPETGMVDRAVADYLASGFEVDRSQSFFIGDKTVDVECGLRAGLRSILVRTGHGEEELCRERGIEPEFVADNLFQAITEHILLNAC</sequence>
<feature type="binding site" evidence="9">
    <location>
        <begin position="10"/>
        <end position="12"/>
    </location>
    <ligand>
        <name>substrate</name>
    </ligand>
</feature>
<feature type="site" description="Stabilizes the phosphoryl group" evidence="10">
    <location>
        <position position="111"/>
    </location>
</feature>
<evidence type="ECO:0000256" key="11">
    <source>
        <dbReference type="PIRSR" id="PIRSR004682-4"/>
    </source>
</evidence>
<feature type="binding site" evidence="9">
    <location>
        <begin position="110"/>
        <end position="111"/>
    </location>
    <ligand>
        <name>substrate</name>
    </ligand>
</feature>
<name>A0A317T895_9CHLB</name>